<evidence type="ECO:0000256" key="1">
    <source>
        <dbReference type="ARBA" id="ARBA00004434"/>
    </source>
</evidence>
<evidence type="ECO:0000256" key="9">
    <source>
        <dbReference type="ARBA" id="ARBA00022989"/>
    </source>
</evidence>
<evidence type="ECO:0000313" key="16">
    <source>
        <dbReference type="Proteomes" id="UP000502823"/>
    </source>
</evidence>
<dbReference type="PANTHER" id="PTHR15469">
    <property type="entry name" value="NADH-UBIQUINONE OXIDOREDUCTASE B15 SUBUNIT"/>
    <property type="match status" value="1"/>
</dbReference>
<accession>A0A6L2PRD1</accession>
<dbReference type="GO" id="GO:0005743">
    <property type="term" value="C:mitochondrial inner membrane"/>
    <property type="evidence" value="ECO:0007669"/>
    <property type="project" value="UniProtKB-SubCell"/>
</dbReference>
<comment type="similarity">
    <text evidence="2">Belongs to the complex I NDUFB4 subunit family.</text>
</comment>
<dbReference type="FunCoup" id="A0A6L2PRD1">
    <property type="interactions" value="211"/>
</dbReference>
<dbReference type="AlphaFoldDB" id="A0A6L2PRD1"/>
<protein>
    <recommendedName>
        <fullName evidence="3">NADH dehydrogenase [ubiquinone] 1 beta subcomplex subunit 4</fullName>
    </recommendedName>
    <alternativeName>
        <fullName evidence="12">Complex I-B15</fullName>
    </alternativeName>
    <alternativeName>
        <fullName evidence="13">NADH-ubiquinone oxidoreductase B15 subunit</fullName>
    </alternativeName>
</protein>
<dbReference type="EMBL" id="BLKM01000454">
    <property type="protein sequence ID" value="GFG33742.1"/>
    <property type="molecule type" value="Genomic_DNA"/>
</dbReference>
<feature type="transmembrane region" description="Helical" evidence="14">
    <location>
        <begin position="87"/>
        <end position="105"/>
    </location>
</feature>
<evidence type="ECO:0000256" key="3">
    <source>
        <dbReference type="ARBA" id="ARBA00018681"/>
    </source>
</evidence>
<dbReference type="Pfam" id="PF07225">
    <property type="entry name" value="NDUF_B4"/>
    <property type="match status" value="1"/>
</dbReference>
<keyword evidence="11 14" id="KW-0472">Membrane</keyword>
<keyword evidence="7" id="KW-0999">Mitochondrion inner membrane</keyword>
<dbReference type="Proteomes" id="UP000502823">
    <property type="component" value="Unassembled WGS sequence"/>
</dbReference>
<evidence type="ECO:0000256" key="6">
    <source>
        <dbReference type="ARBA" id="ARBA00022692"/>
    </source>
</evidence>
<evidence type="ECO:0000256" key="13">
    <source>
        <dbReference type="ARBA" id="ARBA00030987"/>
    </source>
</evidence>
<dbReference type="PANTHER" id="PTHR15469:SF0">
    <property type="entry name" value="NADH DEHYDROGENASE [UBIQUINONE] 1 BETA SUBCOMPLEX SUBUNIT 4"/>
    <property type="match status" value="1"/>
</dbReference>
<evidence type="ECO:0000256" key="4">
    <source>
        <dbReference type="ARBA" id="ARBA00022448"/>
    </source>
</evidence>
<evidence type="ECO:0000256" key="2">
    <source>
        <dbReference type="ARBA" id="ARBA00007260"/>
    </source>
</evidence>
<evidence type="ECO:0000313" key="15">
    <source>
        <dbReference type="EMBL" id="GFG33742.1"/>
    </source>
</evidence>
<keyword evidence="5" id="KW-0679">Respiratory chain</keyword>
<keyword evidence="10" id="KW-0496">Mitochondrion</keyword>
<evidence type="ECO:0000256" key="12">
    <source>
        <dbReference type="ARBA" id="ARBA00030212"/>
    </source>
</evidence>
<comment type="subcellular location">
    <subcellularLocation>
        <location evidence="1">Mitochondrion inner membrane</location>
        <topology evidence="1">Single-pass membrane protein</topology>
    </subcellularLocation>
</comment>
<evidence type="ECO:0000256" key="5">
    <source>
        <dbReference type="ARBA" id="ARBA00022660"/>
    </source>
</evidence>
<proteinExistence type="inferred from homology"/>
<evidence type="ECO:0000256" key="14">
    <source>
        <dbReference type="SAM" id="Phobius"/>
    </source>
</evidence>
<dbReference type="InterPro" id="IPR009866">
    <property type="entry name" value="NADH_UbQ_OxRdtase_NDUFB4_su"/>
</dbReference>
<evidence type="ECO:0000256" key="10">
    <source>
        <dbReference type="ARBA" id="ARBA00023128"/>
    </source>
</evidence>
<sequence>MVMENVLYNHLTLILCPAMDSGTSCNFKMTFLLHHEFTKTFPLEFVAAYQLTNLTRSHEVKFDSGIQRFMSMRATEYDHFRATPKTSLYGLCSIVLPMLAFGYLLKTSRDAQEHKYRTGQVAYKDRRFKFI</sequence>
<name>A0A6L2PRD1_COPFO</name>
<dbReference type="OrthoDB" id="5818798at2759"/>
<keyword evidence="16" id="KW-1185">Reference proteome</keyword>
<reference evidence="16" key="1">
    <citation type="submission" date="2020-01" db="EMBL/GenBank/DDBJ databases">
        <title>Draft genome sequence of the Termite Coptotermes fromosanus.</title>
        <authorList>
            <person name="Itakura S."/>
            <person name="Yosikawa Y."/>
            <person name="Umezawa K."/>
        </authorList>
    </citation>
    <scope>NUCLEOTIDE SEQUENCE [LARGE SCALE GENOMIC DNA]</scope>
</reference>
<dbReference type="InParanoid" id="A0A6L2PRD1"/>
<comment type="caution">
    <text evidence="15">The sequence shown here is derived from an EMBL/GenBank/DDBJ whole genome shotgun (WGS) entry which is preliminary data.</text>
</comment>
<evidence type="ECO:0000256" key="7">
    <source>
        <dbReference type="ARBA" id="ARBA00022792"/>
    </source>
</evidence>
<evidence type="ECO:0000256" key="11">
    <source>
        <dbReference type="ARBA" id="ARBA00023136"/>
    </source>
</evidence>
<keyword evidence="4" id="KW-0813">Transport</keyword>
<keyword evidence="8" id="KW-0249">Electron transport</keyword>
<evidence type="ECO:0000256" key="8">
    <source>
        <dbReference type="ARBA" id="ARBA00022982"/>
    </source>
</evidence>
<keyword evidence="9 14" id="KW-1133">Transmembrane helix</keyword>
<organism evidence="15 16">
    <name type="scientific">Coptotermes formosanus</name>
    <name type="common">Formosan subterranean termite</name>
    <dbReference type="NCBI Taxonomy" id="36987"/>
    <lineage>
        <taxon>Eukaryota</taxon>
        <taxon>Metazoa</taxon>
        <taxon>Ecdysozoa</taxon>
        <taxon>Arthropoda</taxon>
        <taxon>Hexapoda</taxon>
        <taxon>Insecta</taxon>
        <taxon>Pterygota</taxon>
        <taxon>Neoptera</taxon>
        <taxon>Polyneoptera</taxon>
        <taxon>Dictyoptera</taxon>
        <taxon>Blattodea</taxon>
        <taxon>Blattoidea</taxon>
        <taxon>Termitoidae</taxon>
        <taxon>Rhinotermitidae</taxon>
        <taxon>Coptotermes</taxon>
    </lineage>
</organism>
<keyword evidence="6 14" id="KW-0812">Transmembrane</keyword>
<gene>
    <name evidence="15" type="ORF">Cfor_05103</name>
</gene>